<evidence type="ECO:0000313" key="2">
    <source>
        <dbReference type="Proteomes" id="UP000831701"/>
    </source>
</evidence>
<sequence length="324" mass="35610">MRVPAYLASVNTFCDVESTGLEIKCGEVALTITAGRQFFEDRRVPFRPEYLRLGANSAQQSSCRPVESESEMVISAGLQACGTESSVQEEWLVYSNQLLLSAAVVPTSTGSVMVKGAAAVIPVECRYKRKQTVNGEPLTPTWLPMTSTISVFGLLRFSLRTMAGLLALLLIVLEWTRPGLPSPLRPICDLRVLNHFIKEARDAEVVMKSCREGCSLSESVTVPQTRVEFDVWENKTALSSLRTSVTNTALHSHIDNSIRNLLSINAVLRSLNIQEYTPPASTAGLEGTWRVSSATDLLQIHVNFLRGKVRLLLLDAQACQQDVS</sequence>
<name>A0ACB8X6Y7_9TELE</name>
<reference evidence="1" key="1">
    <citation type="submission" date="2022-04" db="EMBL/GenBank/DDBJ databases">
        <title>Jade perch genome.</title>
        <authorList>
            <person name="Chao B."/>
        </authorList>
    </citation>
    <scope>NUCLEOTIDE SEQUENCE</scope>
    <source>
        <strain evidence="1">CB-2022</strain>
    </source>
</reference>
<keyword evidence="2" id="KW-1185">Reference proteome</keyword>
<dbReference type="EMBL" id="CM041532">
    <property type="protein sequence ID" value="KAI3375812.1"/>
    <property type="molecule type" value="Genomic_DNA"/>
</dbReference>
<organism evidence="1 2">
    <name type="scientific">Scortum barcoo</name>
    <name type="common">barcoo grunter</name>
    <dbReference type="NCBI Taxonomy" id="214431"/>
    <lineage>
        <taxon>Eukaryota</taxon>
        <taxon>Metazoa</taxon>
        <taxon>Chordata</taxon>
        <taxon>Craniata</taxon>
        <taxon>Vertebrata</taxon>
        <taxon>Euteleostomi</taxon>
        <taxon>Actinopterygii</taxon>
        <taxon>Neopterygii</taxon>
        <taxon>Teleostei</taxon>
        <taxon>Neoteleostei</taxon>
        <taxon>Acanthomorphata</taxon>
        <taxon>Eupercaria</taxon>
        <taxon>Centrarchiformes</taxon>
        <taxon>Terapontoidei</taxon>
        <taxon>Terapontidae</taxon>
        <taxon>Scortum</taxon>
    </lineage>
</organism>
<dbReference type="Proteomes" id="UP000831701">
    <property type="component" value="Chromosome 2"/>
</dbReference>
<protein>
    <submittedName>
        <fullName evidence="1">Uncharacterized protein</fullName>
    </submittedName>
</protein>
<proteinExistence type="predicted"/>
<evidence type="ECO:0000313" key="1">
    <source>
        <dbReference type="EMBL" id="KAI3375812.1"/>
    </source>
</evidence>
<accession>A0ACB8X6Y7</accession>
<comment type="caution">
    <text evidence="1">The sequence shown here is derived from an EMBL/GenBank/DDBJ whole genome shotgun (WGS) entry which is preliminary data.</text>
</comment>
<gene>
    <name evidence="1" type="ORF">L3Q82_004095</name>
</gene>